<gene>
    <name evidence="2" type="ORF">MsedE_1213</name>
</gene>
<name>A0A0K1T8H6_9CREN</name>
<sequence>MGCSNLRLFIRNSQTFLYRWLITWINTFIGLNKWKIIGVSLIYWFQWNAKHHAFGQYDLAPTV</sequence>
<keyword evidence="1" id="KW-1133">Transmembrane helix</keyword>
<accession>A0A0K1T8H6</accession>
<feature type="transmembrane region" description="Helical" evidence="1">
    <location>
        <begin position="21"/>
        <end position="45"/>
    </location>
</feature>
<dbReference type="PATRIC" id="fig|43687.9.peg.1293"/>
<keyword evidence="1" id="KW-0472">Membrane</keyword>
<evidence type="ECO:0000313" key="3">
    <source>
        <dbReference type="Proteomes" id="UP000056255"/>
    </source>
</evidence>
<protein>
    <submittedName>
        <fullName evidence="2">Uncharacterized protein</fullName>
    </submittedName>
</protein>
<proteinExistence type="predicted"/>
<evidence type="ECO:0000256" key="1">
    <source>
        <dbReference type="SAM" id="Phobius"/>
    </source>
</evidence>
<dbReference type="Proteomes" id="UP000056255">
    <property type="component" value="Chromosome"/>
</dbReference>
<organism evidence="2 3">
    <name type="scientific">Metallosphaera sedula</name>
    <dbReference type="NCBI Taxonomy" id="43687"/>
    <lineage>
        <taxon>Archaea</taxon>
        <taxon>Thermoproteota</taxon>
        <taxon>Thermoprotei</taxon>
        <taxon>Sulfolobales</taxon>
        <taxon>Sulfolobaceae</taxon>
        <taxon>Metallosphaera</taxon>
    </lineage>
</organism>
<reference evidence="2 3" key="1">
    <citation type="submission" date="2015-07" db="EMBL/GenBank/DDBJ databases">
        <title>Physiological, transcriptional responses and genome re-sequencing of acid resistant extremely thermoacidophilic Metallosphaera sedula SARC-M1.</title>
        <authorList>
            <person name="Ai C."/>
            <person name="McCarthy S."/>
            <person name="Eckrich V."/>
            <person name="Rudrappa D."/>
            <person name="Qiu G."/>
            <person name="Blum P."/>
        </authorList>
    </citation>
    <scope>NUCLEOTIDE SEQUENCE [LARGE SCALE GENOMIC DNA]</scope>
    <source>
        <strain evidence="2 3">SARC-M1</strain>
    </source>
</reference>
<dbReference type="EMBL" id="CP012176">
    <property type="protein sequence ID" value="AKV83196.1"/>
    <property type="molecule type" value="Genomic_DNA"/>
</dbReference>
<dbReference type="AlphaFoldDB" id="A0A0K1T8H6"/>
<keyword evidence="1" id="KW-0812">Transmembrane</keyword>
<evidence type="ECO:0000313" key="2">
    <source>
        <dbReference type="EMBL" id="AKV83196.1"/>
    </source>
</evidence>